<feature type="region of interest" description="Disordered" evidence="5">
    <location>
        <begin position="1"/>
        <end position="41"/>
    </location>
</feature>
<organism evidence="10 11">
    <name type="scientific">Cudoniella acicularis</name>
    <dbReference type="NCBI Taxonomy" id="354080"/>
    <lineage>
        <taxon>Eukaryota</taxon>
        <taxon>Fungi</taxon>
        <taxon>Dikarya</taxon>
        <taxon>Ascomycota</taxon>
        <taxon>Pezizomycotina</taxon>
        <taxon>Leotiomycetes</taxon>
        <taxon>Helotiales</taxon>
        <taxon>Tricladiaceae</taxon>
        <taxon>Cudoniella</taxon>
    </lineage>
</organism>
<dbReference type="InterPro" id="IPR045087">
    <property type="entry name" value="Cu-oxidase_fam"/>
</dbReference>
<dbReference type="Gene3D" id="2.60.40.420">
    <property type="entry name" value="Cupredoxins - blue copper proteins"/>
    <property type="match status" value="3"/>
</dbReference>
<keyword evidence="2" id="KW-0479">Metal-binding</keyword>
<dbReference type="Pfam" id="PF00394">
    <property type="entry name" value="Cu-oxidase"/>
    <property type="match status" value="1"/>
</dbReference>
<dbReference type="EMBL" id="JAAMPI010000269">
    <property type="protein sequence ID" value="KAF4633335.1"/>
    <property type="molecule type" value="Genomic_DNA"/>
</dbReference>
<evidence type="ECO:0000259" key="9">
    <source>
        <dbReference type="Pfam" id="PF07732"/>
    </source>
</evidence>
<sequence>MKDGNTDATAASMDTQPKARRSLDDASTSSPRAVEFRPSTELLADSSGFSEYKNGAHAATGNEERRASYSDGSRNLRSIGIAFAIFLVTVCSISSFSKLIRVPSRSSAISWASEVPGAEPSMLGIELHPFDHVFRTPKTITYNWTITSGYRYPDGVKKQVYLVNGAFPGPTIECRSGDRLRVHVTNALPSKEGISLHWHGLYMRNFNNMDGAVGFTQCPIPQGESFTYDFEVDNHQSGTFWWHSHSQVQRGDGLYGGLVVHKPKYPKSNVRGHEYEKDILLLIGDWYHQSAGDVLSWYMSVRGFGNEPVPDSLLINGKGRFLCSMAVPARPVECIDILAQDTLGIFPASSQVPPTRLRIVNVGSLAGFSLGLSSGTLRPLALDGGFPIDGLPTKSVGIIYPGERLDLLLRTEKSTDLSSSLTINLDQENFKYPNSALRPNQSFPIFAAGVEWGGNDTSEVDRTSYADLSNAVAAQMSTNKYPFLEEANQTILLYTKTQKLSINSNHPMGFINRTSWTPQSTPRFPLISLPRSQWDENQLVPWLPTNPESDYWVDIVINNLDDGAHPFHLHGHDFYLLASHRADHGWGVTPPTRNPDPPPSSPH</sequence>
<keyword evidence="4" id="KW-0186">Copper</keyword>
<accession>A0A8H4RNR5</accession>
<evidence type="ECO:0000256" key="4">
    <source>
        <dbReference type="ARBA" id="ARBA00023008"/>
    </source>
</evidence>
<evidence type="ECO:0000256" key="2">
    <source>
        <dbReference type="ARBA" id="ARBA00022723"/>
    </source>
</evidence>
<dbReference type="AlphaFoldDB" id="A0A8H4RNR5"/>
<dbReference type="CDD" id="cd04205">
    <property type="entry name" value="CuRO_2_LCC_like"/>
    <property type="match status" value="1"/>
</dbReference>
<dbReference type="Proteomes" id="UP000566819">
    <property type="component" value="Unassembled WGS sequence"/>
</dbReference>
<name>A0A8H4RNR5_9HELO</name>
<dbReference type="InterPro" id="IPR008972">
    <property type="entry name" value="Cupredoxin"/>
</dbReference>
<feature type="compositionally biased region" description="Polar residues" evidence="5">
    <location>
        <begin position="1"/>
        <end position="15"/>
    </location>
</feature>
<evidence type="ECO:0000256" key="1">
    <source>
        <dbReference type="ARBA" id="ARBA00010609"/>
    </source>
</evidence>
<dbReference type="Pfam" id="PF07731">
    <property type="entry name" value="Cu-oxidase_2"/>
    <property type="match status" value="1"/>
</dbReference>
<evidence type="ECO:0000313" key="11">
    <source>
        <dbReference type="Proteomes" id="UP000566819"/>
    </source>
</evidence>
<feature type="transmembrane region" description="Helical" evidence="6">
    <location>
        <begin position="75"/>
        <end position="96"/>
    </location>
</feature>
<dbReference type="GO" id="GO:0005507">
    <property type="term" value="F:copper ion binding"/>
    <property type="evidence" value="ECO:0007669"/>
    <property type="project" value="InterPro"/>
</dbReference>
<evidence type="ECO:0000259" key="8">
    <source>
        <dbReference type="Pfam" id="PF07731"/>
    </source>
</evidence>
<proteinExistence type="inferred from homology"/>
<protein>
    <recommendedName>
        <fullName evidence="12">Laccase</fullName>
    </recommendedName>
</protein>
<dbReference type="OrthoDB" id="2121828at2759"/>
<evidence type="ECO:0000256" key="5">
    <source>
        <dbReference type="SAM" id="MobiDB-lite"/>
    </source>
</evidence>
<dbReference type="InterPro" id="IPR011707">
    <property type="entry name" value="Cu-oxidase-like_N"/>
</dbReference>
<keyword evidence="3" id="KW-0560">Oxidoreductase</keyword>
<dbReference type="PANTHER" id="PTHR11709">
    <property type="entry name" value="MULTI-COPPER OXIDASE"/>
    <property type="match status" value="1"/>
</dbReference>
<keyword evidence="6" id="KW-1133">Transmembrane helix</keyword>
<evidence type="ECO:0000313" key="10">
    <source>
        <dbReference type="EMBL" id="KAF4633335.1"/>
    </source>
</evidence>
<keyword evidence="11" id="KW-1185">Reference proteome</keyword>
<keyword evidence="6" id="KW-0472">Membrane</keyword>
<reference evidence="10 11" key="1">
    <citation type="submission" date="2020-03" db="EMBL/GenBank/DDBJ databases">
        <title>Draft Genome Sequence of Cudoniella acicularis.</title>
        <authorList>
            <person name="Buettner E."/>
            <person name="Kellner H."/>
        </authorList>
    </citation>
    <scope>NUCLEOTIDE SEQUENCE [LARGE SCALE GENOMIC DNA]</scope>
    <source>
        <strain evidence="10 11">DSM 108380</strain>
    </source>
</reference>
<evidence type="ECO:0000256" key="3">
    <source>
        <dbReference type="ARBA" id="ARBA00023002"/>
    </source>
</evidence>
<gene>
    <name evidence="10" type="ORF">G7Y89_g4775</name>
</gene>
<dbReference type="PANTHER" id="PTHR11709:SF394">
    <property type="entry name" value="FI03373P-RELATED"/>
    <property type="match status" value="1"/>
</dbReference>
<dbReference type="SUPFAM" id="SSF49503">
    <property type="entry name" value="Cupredoxins"/>
    <property type="match status" value="3"/>
</dbReference>
<dbReference type="InterPro" id="IPR011706">
    <property type="entry name" value="Cu-oxidase_C"/>
</dbReference>
<comment type="similarity">
    <text evidence="1">Belongs to the multicopper oxidase family.</text>
</comment>
<dbReference type="InterPro" id="IPR001117">
    <property type="entry name" value="Cu-oxidase_2nd"/>
</dbReference>
<feature type="domain" description="Plastocyanin-like" evidence="7">
    <location>
        <begin position="278"/>
        <end position="413"/>
    </location>
</feature>
<dbReference type="GO" id="GO:0016491">
    <property type="term" value="F:oxidoreductase activity"/>
    <property type="evidence" value="ECO:0007669"/>
    <property type="project" value="UniProtKB-KW"/>
</dbReference>
<keyword evidence="6" id="KW-0812">Transmembrane</keyword>
<feature type="domain" description="Plastocyanin-like" evidence="8">
    <location>
        <begin position="545"/>
        <end position="586"/>
    </location>
</feature>
<evidence type="ECO:0000256" key="6">
    <source>
        <dbReference type="SAM" id="Phobius"/>
    </source>
</evidence>
<feature type="domain" description="Plastocyanin-like" evidence="9">
    <location>
        <begin position="147"/>
        <end position="264"/>
    </location>
</feature>
<dbReference type="Pfam" id="PF07732">
    <property type="entry name" value="Cu-oxidase_3"/>
    <property type="match status" value="1"/>
</dbReference>
<comment type="caution">
    <text evidence="10">The sequence shown here is derived from an EMBL/GenBank/DDBJ whole genome shotgun (WGS) entry which is preliminary data.</text>
</comment>
<evidence type="ECO:0000259" key="7">
    <source>
        <dbReference type="Pfam" id="PF00394"/>
    </source>
</evidence>
<evidence type="ECO:0008006" key="12">
    <source>
        <dbReference type="Google" id="ProtNLM"/>
    </source>
</evidence>